<evidence type="ECO:0000259" key="1">
    <source>
        <dbReference type="Pfam" id="PF01408"/>
    </source>
</evidence>
<dbReference type="Gene3D" id="3.30.360.10">
    <property type="entry name" value="Dihydrodipicolinate Reductase, domain 2"/>
    <property type="match status" value="1"/>
</dbReference>
<dbReference type="InterPro" id="IPR055170">
    <property type="entry name" value="GFO_IDH_MocA-like_dom"/>
</dbReference>
<dbReference type="InterPro" id="IPR052515">
    <property type="entry name" value="Gfo/Idh/MocA_Oxidoreductase"/>
</dbReference>
<feature type="domain" description="GFO/IDH/MocA-like oxidoreductase" evidence="2">
    <location>
        <begin position="139"/>
        <end position="280"/>
    </location>
</feature>
<evidence type="ECO:0000313" key="4">
    <source>
        <dbReference type="Proteomes" id="UP000287171"/>
    </source>
</evidence>
<dbReference type="Pfam" id="PF22725">
    <property type="entry name" value="GFO_IDH_MocA_C3"/>
    <property type="match status" value="1"/>
</dbReference>
<dbReference type="GO" id="GO:0000166">
    <property type="term" value="F:nucleotide binding"/>
    <property type="evidence" value="ECO:0007669"/>
    <property type="project" value="InterPro"/>
</dbReference>
<dbReference type="InterPro" id="IPR036291">
    <property type="entry name" value="NAD(P)-bd_dom_sf"/>
</dbReference>
<sequence>MASETHNEKIRVGIIGLGFGGESALKGFRLLPNVDVVALAGLEEDRLAYLGDTYDIPTSSRYRDYKDLLANEQLDAVSVGVPNALHAPIAIAALERGLHVLCEKPLARNSEEAASMVESATKANRVLQVVFNHRERNDVQTLKRYIDEGKLGNIYYAKAYWMRRRGIPGAGSWFVNKNMAGGGPLIDLGVHVLDMTLYLLQEPSVLTVSASTYNELGSNGVGFDPNARKSGSGHGYEVEDLATAFLRLSNGATMLLETSWATHSSAQDDYGIVLYGTEGGADIRVKNYNTENTLTIYTDIAGVPSEITPHVRGGQFHNAVTKEFAERIAGGNWSLYNGSDGLRRARIIDACYTSALQGREVLLETEA</sequence>
<evidence type="ECO:0000259" key="2">
    <source>
        <dbReference type="Pfam" id="PF22725"/>
    </source>
</evidence>
<dbReference type="Proteomes" id="UP000287171">
    <property type="component" value="Unassembled WGS sequence"/>
</dbReference>
<dbReference type="RefSeq" id="WP_126626284.1">
    <property type="nucleotide sequence ID" value="NZ_BIFT01000001.1"/>
</dbReference>
<gene>
    <name evidence="3" type="ORF">KDA_12170</name>
</gene>
<organism evidence="3 4">
    <name type="scientific">Dictyobacter alpinus</name>
    <dbReference type="NCBI Taxonomy" id="2014873"/>
    <lineage>
        <taxon>Bacteria</taxon>
        <taxon>Bacillati</taxon>
        <taxon>Chloroflexota</taxon>
        <taxon>Ktedonobacteria</taxon>
        <taxon>Ktedonobacterales</taxon>
        <taxon>Dictyobacteraceae</taxon>
        <taxon>Dictyobacter</taxon>
    </lineage>
</organism>
<dbReference type="PANTHER" id="PTHR43249:SF1">
    <property type="entry name" value="D-GLUCOSIDE 3-DEHYDROGENASE"/>
    <property type="match status" value="1"/>
</dbReference>
<dbReference type="PANTHER" id="PTHR43249">
    <property type="entry name" value="UDP-N-ACETYL-2-AMINO-2-DEOXY-D-GLUCURONATE OXIDASE"/>
    <property type="match status" value="1"/>
</dbReference>
<dbReference type="Gene3D" id="3.40.50.720">
    <property type="entry name" value="NAD(P)-binding Rossmann-like Domain"/>
    <property type="match status" value="1"/>
</dbReference>
<dbReference type="OrthoDB" id="9815825at2"/>
<comment type="caution">
    <text evidence="3">The sequence shown here is derived from an EMBL/GenBank/DDBJ whole genome shotgun (WGS) entry which is preliminary data.</text>
</comment>
<reference evidence="4" key="1">
    <citation type="submission" date="2018-12" db="EMBL/GenBank/DDBJ databases">
        <title>Tengunoibacter tsumagoiensis gen. nov., sp. nov., Dictyobacter kobayashii sp. nov., D. alpinus sp. nov., and D. joshuensis sp. nov. and description of Dictyobacteraceae fam. nov. within the order Ktedonobacterales isolated from Tengu-no-mugimeshi.</title>
        <authorList>
            <person name="Wang C.M."/>
            <person name="Zheng Y."/>
            <person name="Sakai Y."/>
            <person name="Toyoda A."/>
            <person name="Minakuchi Y."/>
            <person name="Abe K."/>
            <person name="Yokota A."/>
            <person name="Yabe S."/>
        </authorList>
    </citation>
    <scope>NUCLEOTIDE SEQUENCE [LARGE SCALE GENOMIC DNA]</scope>
    <source>
        <strain evidence="4">Uno16</strain>
    </source>
</reference>
<dbReference type="AlphaFoldDB" id="A0A402B328"/>
<dbReference type="SUPFAM" id="SSF55347">
    <property type="entry name" value="Glyceraldehyde-3-phosphate dehydrogenase-like, C-terminal domain"/>
    <property type="match status" value="1"/>
</dbReference>
<evidence type="ECO:0000313" key="3">
    <source>
        <dbReference type="EMBL" id="GCE25733.1"/>
    </source>
</evidence>
<proteinExistence type="predicted"/>
<name>A0A402B328_9CHLR</name>
<dbReference type="Pfam" id="PF01408">
    <property type="entry name" value="GFO_IDH_MocA"/>
    <property type="match status" value="1"/>
</dbReference>
<accession>A0A402B328</accession>
<keyword evidence="4" id="KW-1185">Reference proteome</keyword>
<feature type="domain" description="Gfo/Idh/MocA-like oxidoreductase N-terminal" evidence="1">
    <location>
        <begin position="10"/>
        <end position="130"/>
    </location>
</feature>
<protein>
    <submittedName>
        <fullName evidence="3">Oxidoreductase</fullName>
    </submittedName>
</protein>
<dbReference type="InterPro" id="IPR000683">
    <property type="entry name" value="Gfo/Idh/MocA-like_OxRdtase_N"/>
</dbReference>
<dbReference type="EMBL" id="BIFT01000001">
    <property type="protein sequence ID" value="GCE25733.1"/>
    <property type="molecule type" value="Genomic_DNA"/>
</dbReference>
<dbReference type="SUPFAM" id="SSF51735">
    <property type="entry name" value="NAD(P)-binding Rossmann-fold domains"/>
    <property type="match status" value="1"/>
</dbReference>